<dbReference type="RefSeq" id="WP_132014010.1">
    <property type="nucleotide sequence ID" value="NZ_SLUN01000009.1"/>
</dbReference>
<feature type="modified residue" description="4-aspartylphosphate" evidence="5">
    <location>
        <position position="52"/>
    </location>
</feature>
<dbReference type="CDD" id="cd06170">
    <property type="entry name" value="LuxR_C_like"/>
    <property type="match status" value="1"/>
</dbReference>
<dbReference type="Proteomes" id="UP000295008">
    <property type="component" value="Unassembled WGS sequence"/>
</dbReference>
<dbReference type="PANTHER" id="PTHR43214">
    <property type="entry name" value="TWO-COMPONENT RESPONSE REGULATOR"/>
    <property type="match status" value="1"/>
</dbReference>
<comment type="caution">
    <text evidence="8">The sequence shown here is derived from an EMBL/GenBank/DDBJ whole genome shotgun (WGS) entry which is preliminary data.</text>
</comment>
<keyword evidence="3" id="KW-0238">DNA-binding</keyword>
<keyword evidence="2" id="KW-0805">Transcription regulation</keyword>
<keyword evidence="4" id="KW-0804">Transcription</keyword>
<dbReference type="OrthoDB" id="9759232at2"/>
<evidence type="ECO:0000256" key="1">
    <source>
        <dbReference type="ARBA" id="ARBA00022553"/>
    </source>
</evidence>
<dbReference type="PROSITE" id="PS50043">
    <property type="entry name" value="HTH_LUXR_2"/>
    <property type="match status" value="1"/>
</dbReference>
<dbReference type="GO" id="GO:0003677">
    <property type="term" value="F:DNA binding"/>
    <property type="evidence" value="ECO:0007669"/>
    <property type="project" value="UniProtKB-KW"/>
</dbReference>
<dbReference type="PROSITE" id="PS50110">
    <property type="entry name" value="RESPONSE_REGULATORY"/>
    <property type="match status" value="1"/>
</dbReference>
<dbReference type="InterPro" id="IPR000792">
    <property type="entry name" value="Tscrpt_reg_LuxR_C"/>
</dbReference>
<evidence type="ECO:0000259" key="7">
    <source>
        <dbReference type="PROSITE" id="PS50110"/>
    </source>
</evidence>
<feature type="domain" description="Response regulatory" evidence="7">
    <location>
        <begin position="2"/>
        <end position="117"/>
    </location>
</feature>
<dbReference type="SMART" id="SM00421">
    <property type="entry name" value="HTH_LUXR"/>
    <property type="match status" value="1"/>
</dbReference>
<evidence type="ECO:0000313" key="9">
    <source>
        <dbReference type="Proteomes" id="UP000295008"/>
    </source>
</evidence>
<sequence>MKVLLVDDHALFLEGLKNLLVANDFEVIGTARSSLDALSKVELLRPDLILMDIQMPGCNGIETTRMIKEKYPEIKIVMLTVFQDDANLFEAIRAGASGYLLKGMEKEKFLELLAGIADGESPLSPGLAARVLAEFARRENERVRDEAVSQEMTTVLTPRQIAILQGVAQGLTYKEVADAMGLSEAAIKYHMGEITGRLQLKNRSQAVAYAMEMGLLKEGKSGKER</sequence>
<evidence type="ECO:0000256" key="3">
    <source>
        <dbReference type="ARBA" id="ARBA00023125"/>
    </source>
</evidence>
<evidence type="ECO:0000259" key="6">
    <source>
        <dbReference type="PROSITE" id="PS50043"/>
    </source>
</evidence>
<dbReference type="PRINTS" id="PR00038">
    <property type="entry name" value="HTHLUXR"/>
</dbReference>
<organism evidence="8 9">
    <name type="scientific">Hydrogenispora ethanolica</name>
    <dbReference type="NCBI Taxonomy" id="1082276"/>
    <lineage>
        <taxon>Bacteria</taxon>
        <taxon>Bacillati</taxon>
        <taxon>Bacillota</taxon>
        <taxon>Hydrogenispora</taxon>
    </lineage>
</organism>
<dbReference type="SMART" id="SM00448">
    <property type="entry name" value="REC"/>
    <property type="match status" value="1"/>
</dbReference>
<keyword evidence="1 5" id="KW-0597">Phosphoprotein</keyword>
<dbReference type="InterPro" id="IPR039420">
    <property type="entry name" value="WalR-like"/>
</dbReference>
<dbReference type="GO" id="GO:0006355">
    <property type="term" value="P:regulation of DNA-templated transcription"/>
    <property type="evidence" value="ECO:0007669"/>
    <property type="project" value="InterPro"/>
</dbReference>
<dbReference type="Pfam" id="PF00196">
    <property type="entry name" value="GerE"/>
    <property type="match status" value="1"/>
</dbReference>
<reference evidence="8 9" key="1">
    <citation type="submission" date="2019-03" db="EMBL/GenBank/DDBJ databases">
        <title>Genomic Encyclopedia of Type Strains, Phase IV (KMG-IV): sequencing the most valuable type-strain genomes for metagenomic binning, comparative biology and taxonomic classification.</title>
        <authorList>
            <person name="Goeker M."/>
        </authorList>
    </citation>
    <scope>NUCLEOTIDE SEQUENCE [LARGE SCALE GENOMIC DNA]</scope>
    <source>
        <strain evidence="8 9">LX-B</strain>
    </source>
</reference>
<name>A0A4R1RVP2_HYDET</name>
<dbReference type="CDD" id="cd17535">
    <property type="entry name" value="REC_NarL-like"/>
    <property type="match status" value="1"/>
</dbReference>
<evidence type="ECO:0000256" key="2">
    <source>
        <dbReference type="ARBA" id="ARBA00023015"/>
    </source>
</evidence>
<dbReference type="PANTHER" id="PTHR43214:SF24">
    <property type="entry name" value="TRANSCRIPTIONAL REGULATORY PROTEIN NARL-RELATED"/>
    <property type="match status" value="1"/>
</dbReference>
<protein>
    <submittedName>
        <fullName evidence="8">LuxR family two component transcriptional regulator</fullName>
    </submittedName>
</protein>
<keyword evidence="9" id="KW-1185">Reference proteome</keyword>
<dbReference type="GO" id="GO:0000160">
    <property type="term" value="P:phosphorelay signal transduction system"/>
    <property type="evidence" value="ECO:0007669"/>
    <property type="project" value="InterPro"/>
</dbReference>
<evidence type="ECO:0000313" key="8">
    <source>
        <dbReference type="EMBL" id="TCL70733.1"/>
    </source>
</evidence>
<dbReference type="AlphaFoldDB" id="A0A4R1RVP2"/>
<dbReference type="InterPro" id="IPR016032">
    <property type="entry name" value="Sig_transdc_resp-reg_C-effctor"/>
</dbReference>
<evidence type="ECO:0000256" key="4">
    <source>
        <dbReference type="ARBA" id="ARBA00023163"/>
    </source>
</evidence>
<dbReference type="Pfam" id="PF00072">
    <property type="entry name" value="Response_reg"/>
    <property type="match status" value="1"/>
</dbReference>
<gene>
    <name evidence="8" type="ORF">EDC14_100950</name>
</gene>
<dbReference type="EMBL" id="SLUN01000009">
    <property type="protein sequence ID" value="TCL70733.1"/>
    <property type="molecule type" value="Genomic_DNA"/>
</dbReference>
<proteinExistence type="predicted"/>
<dbReference type="SUPFAM" id="SSF46894">
    <property type="entry name" value="C-terminal effector domain of the bipartite response regulators"/>
    <property type="match status" value="1"/>
</dbReference>
<accession>A0A4R1RVP2</accession>
<evidence type="ECO:0000256" key="5">
    <source>
        <dbReference type="PROSITE-ProRule" id="PRU00169"/>
    </source>
</evidence>
<feature type="domain" description="HTH luxR-type" evidence="6">
    <location>
        <begin position="149"/>
        <end position="214"/>
    </location>
</feature>
<dbReference type="InterPro" id="IPR011006">
    <property type="entry name" value="CheY-like_superfamily"/>
</dbReference>
<dbReference type="InterPro" id="IPR001789">
    <property type="entry name" value="Sig_transdc_resp-reg_receiver"/>
</dbReference>
<dbReference type="Gene3D" id="3.40.50.2300">
    <property type="match status" value="1"/>
</dbReference>
<dbReference type="InterPro" id="IPR058245">
    <property type="entry name" value="NreC/VraR/RcsB-like_REC"/>
</dbReference>
<dbReference type="SUPFAM" id="SSF52172">
    <property type="entry name" value="CheY-like"/>
    <property type="match status" value="1"/>
</dbReference>